<dbReference type="SMART" id="SM00822">
    <property type="entry name" value="PKS_KR"/>
    <property type="match status" value="1"/>
</dbReference>
<sequence>MSDEQKLREYLKRATVELHDARRRLEDAEAARSEPIAIIGMACRFPGGVRSPEDLWDFLLTGDDAVTGFPADRGWAVPEPSAGPPGRPGPPAVRAGGFLPDAAEFDAEFFGISPREALAMDPQQRLLLETSWEALERAGIDPTSLRGSDTGVFAGRVTEDYGLVVADPSDEIEPYRLTGLAGSVLSGRVSYVLGLEGPAVTVDTACSTSLVALHLALGALRRRECSLALVGGATVLATPGAFTDLGRRGALSPDGRVRAFAAGADGTALAEGVGVIAIQLLSAARRDGHPVLAVARGSAVNQEGGPGAPAGRARRLVVEQALADARLTAADVDAVEAHGDATVSGDLAEAAALAAAYGPGRPADRSLLVGTVKSRLGHTLAAAGLAGVIQTVTALRHGELPPTLRDAGQPSSRIDWDGGPLAPLTRRTPWPSTGRPRRAGVSAFGITGTNAHVILEQAPDGPDGPDEPAPGRDREPEAATAAPRQPVSVPLSLSGAGGPALRAQAARLRAFLAGDPPPALADVGLSLAVTRSALAHRAVVLGADRAELTAALDVLARDGSAPNVVVGTARDRGKTVFVFPGQGTQWPGMALGLLDASPVFAQHLRDCAAVIEQHVPWKVEAVLRAAPGAPPVTRIDVLQPVTFALNIALARLWQHHGIHPDAVIGHSQGEAAAAHVSGALTLDDAARIIIIRSRLFADHLAGHGAVASVQLPAQDLASHLAHHPDQLWIAGVNSPTATTVAGDLEPLTHLVDILTTRGIRARIIPDTVASHSPRVEPLRDRLLRELAFLRPRPATIPQYSTTRPDTLLAGPELTADYWYDNCHNPVAFAPTIHTLIDQGHHTYLEISAHPVLTAAIEHTAESRPAPAPVRTLGTLRRGDGGPERLNTALAEAWTNGLPVDWRPAFAGAAARRVDLPTYAFRRRRYWFEPSPAAVVRVADGAALTALWDAVDDGDEAGATRAFRLDGGSGAGALRELLPALTAWRRDQRIRATLASWRYRTAWRPLPEPDAAVLTGDWLLVAPAAAGEADAVAAALTRHGARIRRVDVDPYDPDAHRLATRLKEAGAARAAGVVSLLPTAGDPRDPAAGGVPGAAVAGTVTLLRALAALGTEARLWSLTRGAVSTGPRDPLRSPAQAQIWGLGQTAALESPALWGGLIDLPARLDARAGNRLALLLAAARHAEGAERELAVRGTGVFARRLVRAAADRTGPAADGRGAPGRSQPGWSTSGTALVTEGLTAAGPHVARWLARAGARHLVLTSTGRPDPDRAAALAAELAALGAGSTFLEADPADREALARALAAAPADMPLTTVVHTADPRGEGTLEDVTPEQLTQVLAPKAAAAWQLHDLTRDRDIRAFVLFSTLAGTLGSALGLGGYGAAGAYLDALAAHRAAQGLPALSVAWGVWPDADAPEREEAARAARLTRRGIPPLDPDLALATLDAALARGETTALVADVRWPDYLATHGAAAPAALLAEIPEVAAARRQVARPGAPDGPPAPDAFLAGLAELAPARQQEALLGLVSREIATVLGHAATTAVDPARLFTELGFDSLTSVELRNRLAAATGARLTARAILEHGTPDALAARLRAELLPASAAGPTAGPGTGPAAAEGAPEAPVGLGLIGPLFRRARAQGRTAEFVRFLTGLAGYRPSFADPAEEHDLPGTVRLARGAEGALALFCFPSPLGGAAPGQFTRFAAHFDGGHDVTAFALPGFRAGERVPRTLDAVAEAAAAALGRQARPGAAVLVGHAAGGLLAHAVAARLEAAGRPAAGLVLLDTAPVITAELDLPDAPRPDGESLGQPDDEAWLTALGAYVPLLTGLPPTPLRTPTLLVRAAGRAAGPPWPAAHRAVRAPGDRFSLLARHAAATARLVRPWLAAPAPVGTATGKTKEHLA</sequence>
<dbReference type="InterPro" id="IPR006162">
    <property type="entry name" value="Ppantetheine_attach_site"/>
</dbReference>
<dbReference type="Pfam" id="PF00550">
    <property type="entry name" value="PP-binding"/>
    <property type="match status" value="1"/>
</dbReference>
<feature type="domain" description="Ketosynthase family 3 (KS3)" evidence="10">
    <location>
        <begin position="33"/>
        <end position="457"/>
    </location>
</feature>
<dbReference type="InterPro" id="IPR020841">
    <property type="entry name" value="PKS_Beta-ketoAc_synthase_dom"/>
</dbReference>
<dbReference type="Pfam" id="PF00698">
    <property type="entry name" value="Acyl_transf_1"/>
    <property type="match status" value="1"/>
</dbReference>
<dbReference type="InterPro" id="IPR057326">
    <property type="entry name" value="KR_dom"/>
</dbReference>
<comment type="caution">
    <text evidence="11">The sequence shown here is derived from an EMBL/GenBank/DDBJ whole genome shotgun (WGS) entry which is preliminary data.</text>
</comment>
<dbReference type="PANTHER" id="PTHR43775">
    <property type="entry name" value="FATTY ACID SYNTHASE"/>
    <property type="match status" value="1"/>
</dbReference>
<feature type="domain" description="Carrier" evidence="9">
    <location>
        <begin position="1516"/>
        <end position="1591"/>
    </location>
</feature>
<dbReference type="SMART" id="SM00824">
    <property type="entry name" value="PKS_TE"/>
    <property type="match status" value="1"/>
</dbReference>
<dbReference type="InterPro" id="IPR013968">
    <property type="entry name" value="PKS_KR"/>
</dbReference>
<dbReference type="Gene3D" id="3.40.50.720">
    <property type="entry name" value="NAD(P)-binding Rossmann-like Domain"/>
    <property type="match status" value="1"/>
</dbReference>
<evidence type="ECO:0000256" key="2">
    <source>
        <dbReference type="ARBA" id="ARBA00022450"/>
    </source>
</evidence>
<name>A0A937UMR6_9ACTN</name>
<keyword evidence="6" id="KW-0511">Multifunctional enzyme</keyword>
<evidence type="ECO:0000256" key="3">
    <source>
        <dbReference type="ARBA" id="ARBA00022553"/>
    </source>
</evidence>
<evidence type="ECO:0000313" key="11">
    <source>
        <dbReference type="EMBL" id="MBL7629114.1"/>
    </source>
</evidence>
<dbReference type="InterPro" id="IPR014031">
    <property type="entry name" value="Ketoacyl_synth_C"/>
</dbReference>
<keyword evidence="7 11" id="KW-0012">Acyltransferase</keyword>
<dbReference type="SUPFAM" id="SSF51735">
    <property type="entry name" value="NAD(P)-binding Rossmann-fold domains"/>
    <property type="match status" value="2"/>
</dbReference>
<accession>A0A937UMR6</accession>
<dbReference type="RefSeq" id="WP_203006917.1">
    <property type="nucleotide sequence ID" value="NZ_JADWYU010000394.1"/>
</dbReference>
<dbReference type="PANTHER" id="PTHR43775:SF51">
    <property type="entry name" value="INACTIVE PHENOLPHTHIOCEROL SYNTHESIS POLYKETIDE SYNTHASE TYPE I PKS1-RELATED"/>
    <property type="match status" value="1"/>
</dbReference>
<dbReference type="PROSITE" id="PS00606">
    <property type="entry name" value="KS3_1"/>
    <property type="match status" value="1"/>
</dbReference>
<feature type="region of interest" description="Disordered" evidence="8">
    <location>
        <begin position="1207"/>
        <end position="1227"/>
    </location>
</feature>
<dbReference type="Gene3D" id="1.10.1200.10">
    <property type="entry name" value="ACP-like"/>
    <property type="match status" value="1"/>
</dbReference>
<keyword evidence="2" id="KW-0596">Phosphopantetheine</keyword>
<dbReference type="SUPFAM" id="SSF55048">
    <property type="entry name" value="Probable ACP-binding domain of malonyl-CoA ACP transacylase"/>
    <property type="match status" value="1"/>
</dbReference>
<dbReference type="InterPro" id="IPR018201">
    <property type="entry name" value="Ketoacyl_synth_AS"/>
</dbReference>
<evidence type="ECO:0000313" key="12">
    <source>
        <dbReference type="Proteomes" id="UP000604475"/>
    </source>
</evidence>
<dbReference type="GO" id="GO:0004312">
    <property type="term" value="F:fatty acid synthase activity"/>
    <property type="evidence" value="ECO:0007669"/>
    <property type="project" value="TreeGrafter"/>
</dbReference>
<keyword evidence="12" id="KW-1185">Reference proteome</keyword>
<dbReference type="GO" id="GO:0033068">
    <property type="term" value="P:macrolide biosynthetic process"/>
    <property type="evidence" value="ECO:0007669"/>
    <property type="project" value="UniProtKB-ARBA"/>
</dbReference>
<dbReference type="InterPro" id="IPR016039">
    <property type="entry name" value="Thiolase-like"/>
</dbReference>
<dbReference type="InterPro" id="IPR014030">
    <property type="entry name" value="Ketoacyl_synth_N"/>
</dbReference>
<dbReference type="InterPro" id="IPR016035">
    <property type="entry name" value="Acyl_Trfase/lysoPLipase"/>
</dbReference>
<dbReference type="InterPro" id="IPR020806">
    <property type="entry name" value="PKS_PP-bd"/>
</dbReference>
<evidence type="ECO:0000259" key="10">
    <source>
        <dbReference type="PROSITE" id="PS52004"/>
    </source>
</evidence>
<dbReference type="Pfam" id="PF08659">
    <property type="entry name" value="KR"/>
    <property type="match status" value="1"/>
</dbReference>
<evidence type="ECO:0000256" key="7">
    <source>
        <dbReference type="ARBA" id="ARBA00023315"/>
    </source>
</evidence>
<evidence type="ECO:0000256" key="5">
    <source>
        <dbReference type="ARBA" id="ARBA00023194"/>
    </source>
</evidence>
<dbReference type="GO" id="GO:0031177">
    <property type="term" value="F:phosphopantetheine binding"/>
    <property type="evidence" value="ECO:0007669"/>
    <property type="project" value="InterPro"/>
</dbReference>
<dbReference type="PROSITE" id="PS50075">
    <property type="entry name" value="CARRIER"/>
    <property type="match status" value="1"/>
</dbReference>
<feature type="region of interest" description="Disordered" evidence="8">
    <location>
        <begin position="455"/>
        <end position="493"/>
    </location>
</feature>
<dbReference type="Pfam" id="PF00109">
    <property type="entry name" value="ketoacyl-synt"/>
    <property type="match status" value="1"/>
</dbReference>
<dbReference type="InterPro" id="IPR014043">
    <property type="entry name" value="Acyl_transferase_dom"/>
</dbReference>
<dbReference type="CDD" id="cd00833">
    <property type="entry name" value="PKS"/>
    <property type="match status" value="1"/>
</dbReference>
<keyword evidence="4" id="KW-0808">Transferase</keyword>
<dbReference type="SMART" id="SM00825">
    <property type="entry name" value="PKS_KS"/>
    <property type="match status" value="1"/>
</dbReference>
<dbReference type="Pfam" id="PF18369">
    <property type="entry name" value="PKS_DE"/>
    <property type="match status" value="1"/>
</dbReference>
<dbReference type="InterPro" id="IPR032821">
    <property type="entry name" value="PKS_assoc"/>
</dbReference>
<feature type="region of interest" description="Disordered" evidence="8">
    <location>
        <begin position="400"/>
        <end position="441"/>
    </location>
</feature>
<dbReference type="Pfam" id="PF02801">
    <property type="entry name" value="Ketoacyl-synt_C"/>
    <property type="match status" value="1"/>
</dbReference>
<feature type="compositionally biased region" description="Low complexity" evidence="8">
    <location>
        <begin position="1207"/>
        <end position="1220"/>
    </location>
</feature>
<dbReference type="SUPFAM" id="SSF101173">
    <property type="entry name" value="Docking domain B of the erythromycin polyketide synthase (DEBS)"/>
    <property type="match status" value="1"/>
</dbReference>
<dbReference type="EMBL" id="JAEACQ010000212">
    <property type="protein sequence ID" value="MBL7629114.1"/>
    <property type="molecule type" value="Genomic_DNA"/>
</dbReference>
<evidence type="ECO:0000256" key="8">
    <source>
        <dbReference type="SAM" id="MobiDB-lite"/>
    </source>
</evidence>
<dbReference type="Gene3D" id="3.40.50.1820">
    <property type="entry name" value="alpha/beta hydrolase"/>
    <property type="match status" value="1"/>
</dbReference>
<evidence type="ECO:0000256" key="4">
    <source>
        <dbReference type="ARBA" id="ARBA00022679"/>
    </source>
</evidence>
<dbReference type="InterPro" id="IPR015083">
    <property type="entry name" value="NorB/c/GfsB-D-like_docking"/>
</dbReference>
<dbReference type="PROSITE" id="PS00012">
    <property type="entry name" value="PHOSPHOPANTETHEINE"/>
    <property type="match status" value="1"/>
</dbReference>
<dbReference type="Gene3D" id="3.30.70.3290">
    <property type="match status" value="1"/>
</dbReference>
<organism evidence="11 12">
    <name type="scientific">Frankia nepalensis</name>
    <dbReference type="NCBI Taxonomy" id="1836974"/>
    <lineage>
        <taxon>Bacteria</taxon>
        <taxon>Bacillati</taxon>
        <taxon>Actinomycetota</taxon>
        <taxon>Actinomycetes</taxon>
        <taxon>Frankiales</taxon>
        <taxon>Frankiaceae</taxon>
        <taxon>Frankia</taxon>
    </lineage>
</organism>
<evidence type="ECO:0000256" key="6">
    <source>
        <dbReference type="ARBA" id="ARBA00023268"/>
    </source>
</evidence>
<dbReference type="InterPro" id="IPR001227">
    <property type="entry name" value="Ac_transferase_dom_sf"/>
</dbReference>
<comment type="cofactor">
    <cofactor evidence="1">
        <name>pantetheine 4'-phosphate</name>
        <dbReference type="ChEBI" id="CHEBI:47942"/>
    </cofactor>
</comment>
<dbReference type="Gene3D" id="3.40.47.10">
    <property type="match status" value="1"/>
</dbReference>
<proteinExistence type="predicted"/>
<keyword evidence="5" id="KW-0045">Antibiotic biosynthesis</keyword>
<dbReference type="GO" id="GO:0004315">
    <property type="term" value="F:3-oxoacyl-[acyl-carrier-protein] synthase activity"/>
    <property type="evidence" value="ECO:0007669"/>
    <property type="project" value="InterPro"/>
</dbReference>
<dbReference type="InterPro" id="IPR041618">
    <property type="entry name" value="PKS_DE"/>
</dbReference>
<dbReference type="InterPro" id="IPR036736">
    <property type="entry name" value="ACP-like_sf"/>
</dbReference>
<keyword evidence="3" id="KW-0597">Phosphoprotein</keyword>
<dbReference type="SUPFAM" id="SSF53901">
    <property type="entry name" value="Thiolase-like"/>
    <property type="match status" value="1"/>
</dbReference>
<dbReference type="SMART" id="SM00827">
    <property type="entry name" value="PKS_AT"/>
    <property type="match status" value="1"/>
</dbReference>
<feature type="region of interest" description="Disordered" evidence="8">
    <location>
        <begin position="860"/>
        <end position="881"/>
    </location>
</feature>
<dbReference type="InterPro" id="IPR036299">
    <property type="entry name" value="Polyketide_synth_docking_sf"/>
</dbReference>
<dbReference type="InterPro" id="IPR029058">
    <property type="entry name" value="AB_hydrolase_fold"/>
</dbReference>
<dbReference type="InterPro" id="IPR050091">
    <property type="entry name" value="PKS_NRPS_Biosynth_Enz"/>
</dbReference>
<reference evidence="11" key="1">
    <citation type="submission" date="2020-12" db="EMBL/GenBank/DDBJ databases">
        <title>Genomic characterization of non-nitrogen-fixing Frankia strains.</title>
        <authorList>
            <person name="Carlos-Shanley C."/>
            <person name="Guerra T."/>
            <person name="Hahn D."/>
        </authorList>
    </citation>
    <scope>NUCLEOTIDE SEQUENCE</scope>
    <source>
        <strain evidence="11">CN6</strain>
    </source>
</reference>
<dbReference type="SUPFAM" id="SSF52151">
    <property type="entry name" value="FabD/lysophospholipase-like"/>
    <property type="match status" value="1"/>
</dbReference>
<dbReference type="InterPro" id="IPR016036">
    <property type="entry name" value="Malonyl_transacylase_ACP-bd"/>
</dbReference>
<dbReference type="InterPro" id="IPR036291">
    <property type="entry name" value="NAD(P)-bd_dom_sf"/>
</dbReference>
<dbReference type="Pfam" id="PF00975">
    <property type="entry name" value="Thioesterase"/>
    <property type="match status" value="1"/>
</dbReference>
<dbReference type="Gene3D" id="6.10.140.1830">
    <property type="match status" value="1"/>
</dbReference>
<evidence type="ECO:0000256" key="1">
    <source>
        <dbReference type="ARBA" id="ARBA00001957"/>
    </source>
</evidence>
<dbReference type="InterPro" id="IPR009081">
    <property type="entry name" value="PP-bd_ACP"/>
</dbReference>
<dbReference type="GO" id="GO:0006633">
    <property type="term" value="P:fatty acid biosynthetic process"/>
    <property type="evidence" value="ECO:0007669"/>
    <property type="project" value="InterPro"/>
</dbReference>
<dbReference type="SUPFAM" id="SSF53474">
    <property type="entry name" value="alpha/beta-Hydrolases"/>
    <property type="match status" value="1"/>
</dbReference>
<dbReference type="Gene3D" id="3.40.366.10">
    <property type="entry name" value="Malonyl-Coenzyme A Acyl Carrier Protein, domain 2"/>
    <property type="match status" value="1"/>
</dbReference>
<dbReference type="PROSITE" id="PS52004">
    <property type="entry name" value="KS3_2"/>
    <property type="match status" value="1"/>
</dbReference>
<dbReference type="CDD" id="cd08952">
    <property type="entry name" value="KR_1_SDR_x"/>
    <property type="match status" value="1"/>
</dbReference>
<dbReference type="InterPro" id="IPR020802">
    <property type="entry name" value="TesA-like"/>
</dbReference>
<protein>
    <submittedName>
        <fullName evidence="11">Acyltransferase domain-containing protein</fullName>
    </submittedName>
</protein>
<dbReference type="Pfam" id="PF16197">
    <property type="entry name" value="KAsynt_C_assoc"/>
    <property type="match status" value="1"/>
</dbReference>
<dbReference type="Pfam" id="PF08990">
    <property type="entry name" value="Docking"/>
    <property type="match status" value="1"/>
</dbReference>
<dbReference type="NCBIfam" id="NF045894">
    <property type="entry name" value="PKS_plus_SDR"/>
    <property type="match status" value="1"/>
</dbReference>
<gene>
    <name evidence="11" type="ORF">I7412_18505</name>
</gene>
<dbReference type="Proteomes" id="UP000604475">
    <property type="component" value="Unassembled WGS sequence"/>
</dbReference>
<dbReference type="SMART" id="SM00823">
    <property type="entry name" value="PKS_PP"/>
    <property type="match status" value="1"/>
</dbReference>
<dbReference type="InterPro" id="IPR001031">
    <property type="entry name" value="Thioesterase"/>
</dbReference>
<evidence type="ECO:0000259" key="9">
    <source>
        <dbReference type="PROSITE" id="PS50075"/>
    </source>
</evidence>